<keyword evidence="4 14" id="KW-0812">Transmembrane</keyword>
<dbReference type="Gene3D" id="2.60.120.290">
    <property type="entry name" value="Spermadhesin, CUB domain"/>
    <property type="match status" value="1"/>
</dbReference>
<evidence type="ECO:0000256" key="4">
    <source>
        <dbReference type="ARBA" id="ARBA00022692"/>
    </source>
</evidence>
<comment type="caution">
    <text evidence="18">The sequence shown here is derived from an EMBL/GenBank/DDBJ whole genome shotgun (WGS) entry which is preliminary data.</text>
</comment>
<feature type="disulfide bond" evidence="12">
    <location>
        <begin position="195"/>
        <end position="205"/>
    </location>
</feature>
<evidence type="ECO:0000256" key="8">
    <source>
        <dbReference type="ARBA" id="ARBA00023136"/>
    </source>
</evidence>
<evidence type="ECO:0000256" key="10">
    <source>
        <dbReference type="ARBA" id="ARBA00023180"/>
    </source>
</evidence>
<sequence>MKFSDRTDEHVMNSQRGPYPIQLIWTILTLTVIINAAHVIANQATFDFEKSLSSCEKPCYNGVCLNRTCVCSKGWFGAQCDHCIGRIKLSENSSQLSDGPLNYSSVSKCTWLIEPEVKESRPLTIKIESFSTECGWDYLYIYDGDGVYGKQLAALCGDQAPQEFTAPSGKALVYFFSDLAMNLNGFTISYEYDRCAYNCSNRGTCSNGVCNCTPGFAGEYCQNEVCSLDVDFASGPCNQGQCENGRCICSNQKVHGEYCQAGLSTSVWDRIHPKNDAPDGKASHASIVIDDCIWNIGGEYFDGAVDPNAIDVFNTTSREWSKINVNGEMPTARYDHTVVKYKNKLYMFGGVFRGRDDSKTLQNITNELWSFDLTMHTWKQIEITNETIIAPPFAVAGHSAHVSGSEMFVIFGYNPFFGFMYQVQIYNFETGTWSLSNTTDHVHGRFKHSAIEYETSTGSIAILVYGGTMFNNTIADSLMQFDTSSRKWTNLPQSGVQLFLHTAVHLNGLMIVAGGNGYNSSTYGKHQCFTNVVLSYDIACKQWTNMTNMPEEMKRYGHTAQVVKGKIYIYGGFNGKMLNDIWTFTPARCDSTIRPDECRMITDGVKCVFTEKNCVPYDPNVSYKPNFVSFVKENSPKQIDECTNTPYRQALQVCEQQKDCVSCASKSGCGWCSSGEQCLPNDQECVDGPGMLTSWEKCPQNNQLALSPRPCHMEKSCGSCRLSSLCSWYTADRSTPCVSKEELLAAVYDYEGRAAMFDRTRITPHFITNLSRHFSRNATECPLPCSQRSNCTDCIALDQCMWCPSTNRCINLEAYTLSFAYGQCRSWVTNASGNNFDRLCQAESGVCSQHKTCAECQRSPECGWLADDSKTGLGKCVEGTSQGPLHETGSNQKWHFIECPACQCNGHSTCVTSVGSFPPVTVEKCQECKHNTTGQHCEKCAPGYFGDSRNGGICSPCECNGQSDMCDPATGYCYCRTKGVTGHHCERCESKYSGTPKNGTPCYYELAVDFIFTFKLRADDKDNHTNEIYLYSIPYKKDTDVTFQISCESPNGNALVALNMTSSFIDGLPERTQMMMFNTTCDSKGFRRVYVASDKGYPFGPDANTTFFVRVYNFNTPVQIIVSFAQSPPINWVLFFVIFAACFIVLLVVAGILWMIKVRIEAYRRNQRRIDEFEHMASRPFGSIKMELPTPNQVASAGGPTPLSIEPCSNYRAGVFTLAVRLPTGGRATTPSGTSGLAVASSLCLLTPQQLGVLQAPETGENVNGRKRNILNFLRIPMRQRQDVTE</sequence>
<feature type="domain" description="CUB" evidence="15">
    <location>
        <begin position="83"/>
        <end position="193"/>
    </location>
</feature>
<keyword evidence="10" id="KW-0325">Glycoprotein</keyword>
<proteinExistence type="predicted"/>
<keyword evidence="8 14" id="KW-0472">Membrane</keyword>
<dbReference type="InterPro" id="IPR002165">
    <property type="entry name" value="Plexin_repeat"/>
</dbReference>
<keyword evidence="5" id="KW-0732">Signal</keyword>
<dbReference type="InterPro" id="IPR002049">
    <property type="entry name" value="LE_dom"/>
</dbReference>
<evidence type="ECO:0000256" key="11">
    <source>
        <dbReference type="ARBA" id="ARBA00023292"/>
    </source>
</evidence>
<dbReference type="PROSITE" id="PS50027">
    <property type="entry name" value="EGF_LAM_2"/>
    <property type="match status" value="2"/>
</dbReference>
<keyword evidence="7 14" id="KW-1133">Transmembrane helix</keyword>
<dbReference type="InterPro" id="IPR051568">
    <property type="entry name" value="LZTR1/Attractin"/>
</dbReference>
<feature type="disulfide bond" evidence="13">
    <location>
        <begin position="988"/>
        <end position="1002"/>
    </location>
</feature>
<dbReference type="CDD" id="cd00055">
    <property type="entry name" value="EGF_Lam"/>
    <property type="match status" value="2"/>
</dbReference>
<dbReference type="GO" id="GO:0016020">
    <property type="term" value="C:membrane"/>
    <property type="evidence" value="ECO:0007669"/>
    <property type="project" value="UniProtKB-SubCell"/>
</dbReference>
<keyword evidence="11 13" id="KW-0424">Laminin EGF-like domain</keyword>
<dbReference type="PROSITE" id="PS01180">
    <property type="entry name" value="CUB"/>
    <property type="match status" value="1"/>
</dbReference>
<dbReference type="PROSITE" id="PS00022">
    <property type="entry name" value="EGF_1"/>
    <property type="match status" value="1"/>
</dbReference>
<dbReference type="PANTHER" id="PTHR46376:SF2">
    <property type="entry name" value="DISTRACTED, ISOFORM B"/>
    <property type="match status" value="1"/>
</dbReference>
<dbReference type="Gene3D" id="2.120.10.80">
    <property type="entry name" value="Kelch-type beta propeller"/>
    <property type="match status" value="2"/>
</dbReference>
<evidence type="ECO:0000259" key="17">
    <source>
        <dbReference type="PROSITE" id="PS50027"/>
    </source>
</evidence>
<dbReference type="Pfam" id="PF24981">
    <property type="entry name" value="Beta-prop_ATRN-LZTR1"/>
    <property type="match status" value="1"/>
</dbReference>
<keyword evidence="2" id="KW-0880">Kelch repeat</keyword>
<dbReference type="SUPFAM" id="SSF49854">
    <property type="entry name" value="Spermadhesin, CUB domain"/>
    <property type="match status" value="1"/>
</dbReference>
<dbReference type="Pfam" id="PF00053">
    <property type="entry name" value="EGF_laminin"/>
    <property type="match status" value="1"/>
</dbReference>
<dbReference type="Pfam" id="PF01437">
    <property type="entry name" value="PSI"/>
    <property type="match status" value="1"/>
</dbReference>
<dbReference type="InterPro" id="IPR056732">
    <property type="entry name" value="GBD_ATRN"/>
</dbReference>
<reference evidence="18 19" key="1">
    <citation type="submission" date="2020-04" db="EMBL/GenBank/DDBJ databases">
        <authorList>
            <person name="Laetsch R D."/>
            <person name="Stevens L."/>
            <person name="Kumar S."/>
            <person name="Blaxter L. M."/>
        </authorList>
    </citation>
    <scope>NUCLEOTIDE SEQUENCE [LARGE SCALE GENOMIC DNA]</scope>
</reference>
<accession>A0A8S1EJ26</accession>
<dbReference type="InterPro" id="IPR056863">
    <property type="entry name" value="LMN_ATRN_NET-like_EGF"/>
</dbReference>
<feature type="transmembrane region" description="Helical" evidence="14">
    <location>
        <begin position="21"/>
        <end position="41"/>
    </location>
</feature>
<dbReference type="InterPro" id="IPR056737">
    <property type="entry name" value="Beta-prop_ATRN-MKLN-like"/>
</dbReference>
<evidence type="ECO:0000313" key="19">
    <source>
        <dbReference type="Proteomes" id="UP000494206"/>
    </source>
</evidence>
<dbReference type="FunFam" id="2.10.25.10:FF:000188">
    <property type="entry name" value="Laminin subunit gamma 2"/>
    <property type="match status" value="1"/>
</dbReference>
<dbReference type="InterPro" id="IPR016201">
    <property type="entry name" value="PSI"/>
</dbReference>
<gene>
    <name evidence="18" type="ORF">CBOVIS_LOCUS3205</name>
</gene>
<evidence type="ECO:0000256" key="9">
    <source>
        <dbReference type="ARBA" id="ARBA00023157"/>
    </source>
</evidence>
<keyword evidence="19" id="KW-1185">Reference proteome</keyword>
<name>A0A8S1EJ26_9PELO</name>
<keyword evidence="6" id="KW-0677">Repeat</keyword>
<feature type="domain" description="EGF-like" evidence="16">
    <location>
        <begin position="191"/>
        <end position="222"/>
    </location>
</feature>
<evidence type="ECO:0000256" key="3">
    <source>
        <dbReference type="ARBA" id="ARBA00022536"/>
    </source>
</evidence>
<feature type="disulfide bond" evidence="13">
    <location>
        <begin position="940"/>
        <end position="954"/>
    </location>
</feature>
<dbReference type="InterPro" id="IPR011043">
    <property type="entry name" value="Gal_Oxase/kelch_b-propeller"/>
</dbReference>
<comment type="subcellular location">
    <subcellularLocation>
        <location evidence="1">Membrane</location>
        <topology evidence="1">Single-pass membrane protein</topology>
    </subcellularLocation>
</comment>
<dbReference type="SMART" id="SM00423">
    <property type="entry name" value="PSI"/>
    <property type="match status" value="3"/>
</dbReference>
<feature type="domain" description="Laminin EGF-like" evidence="17">
    <location>
        <begin position="957"/>
        <end position="1004"/>
    </location>
</feature>
<evidence type="ECO:0000256" key="6">
    <source>
        <dbReference type="ARBA" id="ARBA00022737"/>
    </source>
</evidence>
<feature type="disulfide bond" evidence="13">
    <location>
        <begin position="928"/>
        <end position="937"/>
    </location>
</feature>
<dbReference type="PROSITE" id="PS50026">
    <property type="entry name" value="EGF_3"/>
    <property type="match status" value="1"/>
</dbReference>
<dbReference type="EMBL" id="CADEPM010000002">
    <property type="protein sequence ID" value="CAB3400219.1"/>
    <property type="molecule type" value="Genomic_DNA"/>
</dbReference>
<keyword evidence="9 12" id="KW-1015">Disulfide bond</keyword>
<evidence type="ECO:0000256" key="7">
    <source>
        <dbReference type="ARBA" id="ARBA00022989"/>
    </source>
</evidence>
<dbReference type="PROSITE" id="PS01248">
    <property type="entry name" value="EGF_LAM_1"/>
    <property type="match status" value="1"/>
</dbReference>
<dbReference type="InterPro" id="IPR035914">
    <property type="entry name" value="Sperma_CUB_dom_sf"/>
</dbReference>
<feature type="disulfide bond" evidence="12">
    <location>
        <begin position="212"/>
        <end position="221"/>
    </location>
</feature>
<dbReference type="SUPFAM" id="SSF117281">
    <property type="entry name" value="Kelch motif"/>
    <property type="match status" value="1"/>
</dbReference>
<dbReference type="InterPro" id="IPR000742">
    <property type="entry name" value="EGF"/>
</dbReference>
<evidence type="ECO:0000256" key="14">
    <source>
        <dbReference type="SAM" id="Phobius"/>
    </source>
</evidence>
<evidence type="ECO:0000256" key="2">
    <source>
        <dbReference type="ARBA" id="ARBA00022441"/>
    </source>
</evidence>
<protein>
    <submittedName>
        <fullName evidence="18">Uncharacterized protein</fullName>
    </submittedName>
</protein>
<feature type="domain" description="Laminin EGF-like" evidence="17">
    <location>
        <begin position="902"/>
        <end position="956"/>
    </location>
</feature>
<dbReference type="Pfam" id="PF24973">
    <property type="entry name" value="EGF_LMN_ATRN"/>
    <property type="match status" value="1"/>
</dbReference>
<dbReference type="Pfam" id="PF24972">
    <property type="entry name" value="GBD_ATRN"/>
    <property type="match status" value="1"/>
</dbReference>
<dbReference type="SMART" id="SM00181">
    <property type="entry name" value="EGF"/>
    <property type="match status" value="2"/>
</dbReference>
<dbReference type="Proteomes" id="UP000494206">
    <property type="component" value="Unassembled WGS sequence"/>
</dbReference>
<dbReference type="CDD" id="cd00041">
    <property type="entry name" value="CUB"/>
    <property type="match status" value="1"/>
</dbReference>
<evidence type="ECO:0000313" key="18">
    <source>
        <dbReference type="EMBL" id="CAB3400219.1"/>
    </source>
</evidence>
<dbReference type="SUPFAM" id="SSF57196">
    <property type="entry name" value="EGF/Laminin"/>
    <property type="match status" value="1"/>
</dbReference>
<feature type="transmembrane region" description="Helical" evidence="14">
    <location>
        <begin position="1132"/>
        <end position="1156"/>
    </location>
</feature>
<evidence type="ECO:0000256" key="5">
    <source>
        <dbReference type="ARBA" id="ARBA00022729"/>
    </source>
</evidence>
<dbReference type="PANTHER" id="PTHR46376">
    <property type="entry name" value="LEUCINE-ZIPPER-LIKE TRANSCRIPTIONAL REGULATOR 1"/>
    <property type="match status" value="1"/>
</dbReference>
<evidence type="ECO:0000259" key="16">
    <source>
        <dbReference type="PROSITE" id="PS50026"/>
    </source>
</evidence>
<dbReference type="GO" id="GO:0005604">
    <property type="term" value="C:basement membrane"/>
    <property type="evidence" value="ECO:0007669"/>
    <property type="project" value="UniProtKB-ARBA"/>
</dbReference>
<evidence type="ECO:0000259" key="15">
    <source>
        <dbReference type="PROSITE" id="PS01180"/>
    </source>
</evidence>
<evidence type="ECO:0000256" key="13">
    <source>
        <dbReference type="PROSITE-ProRule" id="PRU00460"/>
    </source>
</evidence>
<keyword evidence="3 12" id="KW-0245">EGF-like domain</keyword>
<organism evidence="18 19">
    <name type="scientific">Caenorhabditis bovis</name>
    <dbReference type="NCBI Taxonomy" id="2654633"/>
    <lineage>
        <taxon>Eukaryota</taxon>
        <taxon>Metazoa</taxon>
        <taxon>Ecdysozoa</taxon>
        <taxon>Nematoda</taxon>
        <taxon>Chromadorea</taxon>
        <taxon>Rhabditida</taxon>
        <taxon>Rhabditina</taxon>
        <taxon>Rhabditomorpha</taxon>
        <taxon>Rhabditoidea</taxon>
        <taxon>Rhabditidae</taxon>
        <taxon>Peloderinae</taxon>
        <taxon>Caenorhabditis</taxon>
    </lineage>
</organism>
<dbReference type="SMART" id="SM00180">
    <property type="entry name" value="EGF_Lam"/>
    <property type="match status" value="2"/>
</dbReference>
<dbReference type="GO" id="GO:0005794">
    <property type="term" value="C:Golgi apparatus"/>
    <property type="evidence" value="ECO:0007669"/>
    <property type="project" value="TreeGrafter"/>
</dbReference>
<dbReference type="Gene3D" id="2.10.25.10">
    <property type="entry name" value="Laminin"/>
    <property type="match status" value="3"/>
</dbReference>
<dbReference type="InterPro" id="IPR000859">
    <property type="entry name" value="CUB_dom"/>
</dbReference>
<dbReference type="OrthoDB" id="9998912at2759"/>
<dbReference type="Pfam" id="PF00431">
    <property type="entry name" value="CUB"/>
    <property type="match status" value="1"/>
</dbReference>
<evidence type="ECO:0000256" key="1">
    <source>
        <dbReference type="ARBA" id="ARBA00004167"/>
    </source>
</evidence>
<comment type="caution">
    <text evidence="12">Lacks conserved residue(s) required for the propagation of feature annotation.</text>
</comment>
<dbReference type="SUPFAM" id="SSF50965">
    <property type="entry name" value="Galactose oxidase, central domain"/>
    <property type="match status" value="1"/>
</dbReference>
<dbReference type="PROSITE" id="PS01186">
    <property type="entry name" value="EGF_2"/>
    <property type="match status" value="1"/>
</dbReference>
<evidence type="ECO:0000256" key="12">
    <source>
        <dbReference type="PROSITE-ProRule" id="PRU00076"/>
    </source>
</evidence>
<dbReference type="InterPro" id="IPR015915">
    <property type="entry name" value="Kelch-typ_b-propeller"/>
</dbReference>
<dbReference type="SMART" id="SM00042">
    <property type="entry name" value="CUB"/>
    <property type="match status" value="1"/>
</dbReference>